<name>I3CCG1_9GAMM</name>
<evidence type="ECO:0000256" key="2">
    <source>
        <dbReference type="SAM" id="SignalP"/>
    </source>
</evidence>
<dbReference type="InterPro" id="IPR021381">
    <property type="entry name" value="DUF3011"/>
</dbReference>
<evidence type="ECO:0008006" key="5">
    <source>
        <dbReference type="Google" id="ProtNLM"/>
    </source>
</evidence>
<reference evidence="3 4" key="1">
    <citation type="submission" date="2011-11" db="EMBL/GenBank/DDBJ databases">
        <title>Improved High-Quality Draft sequence of Beggiatoa alba B18lD.</title>
        <authorList>
            <consortium name="US DOE Joint Genome Institute"/>
            <person name="Lucas S."/>
            <person name="Han J."/>
            <person name="Lapidus A."/>
            <person name="Cheng J.-F."/>
            <person name="Goodwin L."/>
            <person name="Pitluck S."/>
            <person name="Peters L."/>
            <person name="Mikhailova N."/>
            <person name="Held B."/>
            <person name="Detter J.C."/>
            <person name="Han C."/>
            <person name="Tapia R."/>
            <person name="Land M."/>
            <person name="Hauser L."/>
            <person name="Kyrpides N."/>
            <person name="Ivanova N."/>
            <person name="Pagani I."/>
            <person name="Samuel K."/>
            <person name="Teske A."/>
            <person name="Mueller J."/>
            <person name="Woyke T."/>
        </authorList>
    </citation>
    <scope>NUCLEOTIDE SEQUENCE [LARGE SCALE GENOMIC DNA]</scope>
    <source>
        <strain evidence="3 4">B18LD</strain>
    </source>
</reference>
<accession>I3CCG1</accession>
<dbReference type="AlphaFoldDB" id="I3CCG1"/>
<feature type="compositionally biased region" description="Low complexity" evidence="1">
    <location>
        <begin position="39"/>
        <end position="54"/>
    </location>
</feature>
<evidence type="ECO:0000313" key="3">
    <source>
        <dbReference type="EMBL" id="EIJ41304.1"/>
    </source>
</evidence>
<evidence type="ECO:0000313" key="4">
    <source>
        <dbReference type="Proteomes" id="UP000005744"/>
    </source>
</evidence>
<proteinExistence type="predicted"/>
<sequence length="275" mass="32158">MNTFTHRWLYSTVFAVLSCSASMVMADSKWDRFDTGAGSEQKPPQAEQSSPPSQRGQGAIVNSNKWDNYDRGRSDNPPPARQDWNNRYDERDKDRNRDWHHRDDWNNENDNSRMRRYYPDYENRNRDYNQNYNSSDNRITCSSFNGAYTYCNADVRGKVQLYRQLSNANCRYNDSWGYDSGGIWVNDGCRAEFSIENNNNNRNRDRNSGNNSTQSVICSSQDNNYTFCEMNTRRGVKLYRQLSNATCKFGETWGYDKRGIWVDAGCRGEFVTSNR</sequence>
<gene>
    <name evidence="3" type="ORF">BegalDRAFT_0384</name>
</gene>
<evidence type="ECO:0000256" key="1">
    <source>
        <dbReference type="SAM" id="MobiDB-lite"/>
    </source>
</evidence>
<dbReference type="OrthoDB" id="6052310at2"/>
<organism evidence="3 4">
    <name type="scientific">Beggiatoa alba B18LD</name>
    <dbReference type="NCBI Taxonomy" id="395493"/>
    <lineage>
        <taxon>Bacteria</taxon>
        <taxon>Pseudomonadati</taxon>
        <taxon>Pseudomonadota</taxon>
        <taxon>Gammaproteobacteria</taxon>
        <taxon>Thiotrichales</taxon>
        <taxon>Thiotrichaceae</taxon>
        <taxon>Beggiatoa</taxon>
    </lineage>
</organism>
<feature type="compositionally biased region" description="Basic and acidic residues" evidence="1">
    <location>
        <begin position="84"/>
        <end position="116"/>
    </location>
</feature>
<keyword evidence="4" id="KW-1185">Reference proteome</keyword>
<feature type="chain" id="PRO_5003668731" description="DUF3011 domain-containing protein" evidence="2">
    <location>
        <begin position="27"/>
        <end position="275"/>
    </location>
</feature>
<keyword evidence="2" id="KW-0732">Signal</keyword>
<dbReference type="EMBL" id="JH600070">
    <property type="protein sequence ID" value="EIJ41304.1"/>
    <property type="molecule type" value="Genomic_DNA"/>
</dbReference>
<dbReference type="RefSeq" id="WP_002683115.1">
    <property type="nucleotide sequence ID" value="NZ_JH600070.1"/>
</dbReference>
<protein>
    <recommendedName>
        <fullName evidence="5">DUF3011 domain-containing protein</fullName>
    </recommendedName>
</protein>
<dbReference type="HOGENOM" id="CLU_1010704_0_0_6"/>
<dbReference type="Proteomes" id="UP000005744">
    <property type="component" value="Unassembled WGS sequence"/>
</dbReference>
<dbReference type="Pfam" id="PF11218">
    <property type="entry name" value="DUF3011"/>
    <property type="match status" value="2"/>
</dbReference>
<dbReference type="eggNOG" id="ENOG50310GY">
    <property type="taxonomic scope" value="Bacteria"/>
</dbReference>
<dbReference type="PROSITE" id="PS51257">
    <property type="entry name" value="PROKAR_LIPOPROTEIN"/>
    <property type="match status" value="1"/>
</dbReference>
<feature type="signal peptide" evidence="2">
    <location>
        <begin position="1"/>
        <end position="26"/>
    </location>
</feature>
<feature type="region of interest" description="Disordered" evidence="1">
    <location>
        <begin position="34"/>
        <end position="116"/>
    </location>
</feature>